<dbReference type="AlphaFoldDB" id="A0A1G5ML13"/>
<evidence type="ECO:0000256" key="2">
    <source>
        <dbReference type="SAM" id="SignalP"/>
    </source>
</evidence>
<organism evidence="3 4">
    <name type="scientific">Afifella marina DSM 2698</name>
    <dbReference type="NCBI Taxonomy" id="1120955"/>
    <lineage>
        <taxon>Bacteria</taxon>
        <taxon>Pseudomonadati</taxon>
        <taxon>Pseudomonadota</taxon>
        <taxon>Alphaproteobacteria</taxon>
        <taxon>Hyphomicrobiales</taxon>
        <taxon>Afifellaceae</taxon>
        <taxon>Afifella</taxon>
    </lineage>
</organism>
<proteinExistence type="predicted"/>
<evidence type="ECO:0000313" key="4">
    <source>
        <dbReference type="Proteomes" id="UP000199347"/>
    </source>
</evidence>
<keyword evidence="4" id="KW-1185">Reference proteome</keyword>
<dbReference type="Proteomes" id="UP000199347">
    <property type="component" value="Unassembled WGS sequence"/>
</dbReference>
<dbReference type="OrthoDB" id="9970537at2"/>
<accession>A0A1G5ML13</accession>
<keyword evidence="2" id="KW-0732">Signal</keyword>
<protein>
    <submittedName>
        <fullName evidence="3">Uncharacterized protein</fullName>
    </submittedName>
</protein>
<evidence type="ECO:0000313" key="3">
    <source>
        <dbReference type="EMBL" id="SCZ25238.1"/>
    </source>
</evidence>
<gene>
    <name evidence="3" type="ORF">SAMN03080610_00767</name>
</gene>
<feature type="compositionally biased region" description="Low complexity" evidence="1">
    <location>
        <begin position="28"/>
        <end position="45"/>
    </location>
</feature>
<feature type="signal peptide" evidence="2">
    <location>
        <begin position="1"/>
        <end position="24"/>
    </location>
</feature>
<name>A0A1G5ML13_AFIMA</name>
<sequence length="152" mass="15535">MRKIVSTAAAAAFALPLLAPAAFAQDAGTPAAKPDQAQAAQPAAPGEQGRTPITVDSVVASVADSGNAADAISDTDIKQVGVVTIDERAGADAAARVDQAVAENQDKVTELRDTLSHHQQLGPRLREGGLDVTKVVAAQMMPSGDLLLFVRS</sequence>
<dbReference type="RefSeq" id="WP_092809649.1">
    <property type="nucleotide sequence ID" value="NZ_FMVW01000001.1"/>
</dbReference>
<reference evidence="3 4" key="1">
    <citation type="submission" date="2016-10" db="EMBL/GenBank/DDBJ databases">
        <authorList>
            <person name="de Groot N.N."/>
        </authorList>
    </citation>
    <scope>NUCLEOTIDE SEQUENCE [LARGE SCALE GENOMIC DNA]</scope>
    <source>
        <strain evidence="3 4">DSM 2698</strain>
    </source>
</reference>
<dbReference type="EMBL" id="FMVW01000001">
    <property type="protein sequence ID" value="SCZ25238.1"/>
    <property type="molecule type" value="Genomic_DNA"/>
</dbReference>
<feature type="region of interest" description="Disordered" evidence="1">
    <location>
        <begin position="28"/>
        <end position="52"/>
    </location>
</feature>
<feature type="chain" id="PRO_5011511582" evidence="2">
    <location>
        <begin position="25"/>
        <end position="152"/>
    </location>
</feature>
<evidence type="ECO:0000256" key="1">
    <source>
        <dbReference type="SAM" id="MobiDB-lite"/>
    </source>
</evidence>